<sequence length="58" mass="6363">MGNLNRSAKSSSGWTLDDLDSYHITLNQVDTLPFFGLTELPRPSVDLELLIKVNAGAM</sequence>
<protein>
    <submittedName>
        <fullName evidence="1">Uncharacterized protein</fullName>
    </submittedName>
</protein>
<evidence type="ECO:0000313" key="2">
    <source>
        <dbReference type="Proteomes" id="UP000724874"/>
    </source>
</evidence>
<accession>A0A9P5THD4</accession>
<organism evidence="1 2">
    <name type="scientific">Gymnopilus junonius</name>
    <name type="common">Spectacular rustgill mushroom</name>
    <name type="synonym">Gymnopilus spectabilis subsp. junonius</name>
    <dbReference type="NCBI Taxonomy" id="109634"/>
    <lineage>
        <taxon>Eukaryota</taxon>
        <taxon>Fungi</taxon>
        <taxon>Dikarya</taxon>
        <taxon>Basidiomycota</taxon>
        <taxon>Agaricomycotina</taxon>
        <taxon>Agaricomycetes</taxon>
        <taxon>Agaricomycetidae</taxon>
        <taxon>Agaricales</taxon>
        <taxon>Agaricineae</taxon>
        <taxon>Hymenogastraceae</taxon>
        <taxon>Gymnopilus</taxon>
    </lineage>
</organism>
<reference evidence="1" key="1">
    <citation type="submission" date="2020-11" db="EMBL/GenBank/DDBJ databases">
        <authorList>
            <consortium name="DOE Joint Genome Institute"/>
            <person name="Ahrendt S."/>
            <person name="Riley R."/>
            <person name="Andreopoulos W."/>
            <person name="LaButti K."/>
            <person name="Pangilinan J."/>
            <person name="Ruiz-duenas F.J."/>
            <person name="Barrasa J.M."/>
            <person name="Sanchez-Garcia M."/>
            <person name="Camarero S."/>
            <person name="Miyauchi S."/>
            <person name="Serrano A."/>
            <person name="Linde D."/>
            <person name="Babiker R."/>
            <person name="Drula E."/>
            <person name="Ayuso-Fernandez I."/>
            <person name="Pacheco R."/>
            <person name="Padilla G."/>
            <person name="Ferreira P."/>
            <person name="Barriuso J."/>
            <person name="Kellner H."/>
            <person name="Castanera R."/>
            <person name="Alfaro M."/>
            <person name="Ramirez L."/>
            <person name="Pisabarro A.G."/>
            <person name="Kuo A."/>
            <person name="Tritt A."/>
            <person name="Lipzen A."/>
            <person name="He G."/>
            <person name="Yan M."/>
            <person name="Ng V."/>
            <person name="Cullen D."/>
            <person name="Martin F."/>
            <person name="Rosso M.-N."/>
            <person name="Henrissat B."/>
            <person name="Hibbett D."/>
            <person name="Martinez A.T."/>
            <person name="Grigoriev I.V."/>
        </authorList>
    </citation>
    <scope>NUCLEOTIDE SEQUENCE</scope>
    <source>
        <strain evidence="1">AH 44721</strain>
    </source>
</reference>
<gene>
    <name evidence="1" type="ORF">CPB84DRAFT_1632023</name>
</gene>
<evidence type="ECO:0000313" key="1">
    <source>
        <dbReference type="EMBL" id="KAF8876439.1"/>
    </source>
</evidence>
<name>A0A9P5THD4_GYMJU</name>
<dbReference type="EMBL" id="JADNYJ010000182">
    <property type="protein sequence ID" value="KAF8876439.1"/>
    <property type="molecule type" value="Genomic_DNA"/>
</dbReference>
<proteinExistence type="predicted"/>
<dbReference type="OrthoDB" id="3213671at2759"/>
<keyword evidence="2" id="KW-1185">Reference proteome</keyword>
<dbReference type="AlphaFoldDB" id="A0A9P5THD4"/>
<feature type="non-terminal residue" evidence="1">
    <location>
        <position position="58"/>
    </location>
</feature>
<comment type="caution">
    <text evidence="1">The sequence shown here is derived from an EMBL/GenBank/DDBJ whole genome shotgun (WGS) entry which is preliminary data.</text>
</comment>
<dbReference type="Proteomes" id="UP000724874">
    <property type="component" value="Unassembled WGS sequence"/>
</dbReference>